<protein>
    <submittedName>
        <fullName evidence="2">Mixed lineage kinase domain-like protein</fullName>
    </submittedName>
</protein>
<dbReference type="CDD" id="cd21037">
    <property type="entry name" value="MLKL_NTD"/>
    <property type="match status" value="1"/>
</dbReference>
<accession>A0AAV1Q3Q7</accession>
<dbReference type="Proteomes" id="UP001314229">
    <property type="component" value="Unassembled WGS sequence"/>
</dbReference>
<organism evidence="2 3">
    <name type="scientific">Scomber scombrus</name>
    <name type="common">Atlantic mackerel</name>
    <name type="synonym">Scomber vernalis</name>
    <dbReference type="NCBI Taxonomy" id="13677"/>
    <lineage>
        <taxon>Eukaryota</taxon>
        <taxon>Metazoa</taxon>
        <taxon>Chordata</taxon>
        <taxon>Craniata</taxon>
        <taxon>Vertebrata</taxon>
        <taxon>Euteleostomi</taxon>
        <taxon>Actinopterygii</taxon>
        <taxon>Neopterygii</taxon>
        <taxon>Teleostei</taxon>
        <taxon>Neoteleostei</taxon>
        <taxon>Acanthomorphata</taxon>
        <taxon>Pelagiaria</taxon>
        <taxon>Scombriformes</taxon>
        <taxon>Scombridae</taxon>
        <taxon>Scomber</taxon>
    </lineage>
</organism>
<proteinExistence type="predicted"/>
<keyword evidence="2" id="KW-0808">Transferase</keyword>
<dbReference type="GO" id="GO:0016301">
    <property type="term" value="F:kinase activity"/>
    <property type="evidence" value="ECO:0007669"/>
    <property type="project" value="UniProtKB-KW"/>
</dbReference>
<feature type="domain" description="Mixed lineage kinase" evidence="1">
    <location>
        <begin position="30"/>
        <end position="80"/>
    </location>
</feature>
<reference evidence="2 3" key="1">
    <citation type="submission" date="2024-01" db="EMBL/GenBank/DDBJ databases">
        <authorList>
            <person name="Alioto T."/>
            <person name="Alioto T."/>
            <person name="Gomez Garrido J."/>
        </authorList>
    </citation>
    <scope>NUCLEOTIDE SEQUENCE [LARGE SCALE GENOMIC DNA]</scope>
</reference>
<keyword evidence="2" id="KW-0418">Kinase</keyword>
<keyword evidence="3" id="KW-1185">Reference proteome</keyword>
<dbReference type="Gene3D" id="1.20.930.20">
    <property type="entry name" value="Adaptor protein Cbl, N-terminal domain"/>
    <property type="match status" value="1"/>
</dbReference>
<dbReference type="AlphaFoldDB" id="A0AAV1Q3Q7"/>
<dbReference type="GO" id="GO:0007166">
    <property type="term" value="P:cell surface receptor signaling pathway"/>
    <property type="evidence" value="ECO:0007669"/>
    <property type="project" value="InterPro"/>
</dbReference>
<dbReference type="InterPro" id="IPR054000">
    <property type="entry name" value="MLKL_N"/>
</dbReference>
<comment type="caution">
    <text evidence="2">The sequence shown here is derived from an EMBL/GenBank/DDBJ whole genome shotgun (WGS) entry which is preliminary data.</text>
</comment>
<feature type="non-terminal residue" evidence="2">
    <location>
        <position position="81"/>
    </location>
</feature>
<dbReference type="InterPro" id="IPR036537">
    <property type="entry name" value="Adaptor_Cbl_N_dom_sf"/>
</dbReference>
<feature type="non-terminal residue" evidence="2">
    <location>
        <position position="1"/>
    </location>
</feature>
<evidence type="ECO:0000259" key="1">
    <source>
        <dbReference type="Pfam" id="PF22215"/>
    </source>
</evidence>
<evidence type="ECO:0000313" key="2">
    <source>
        <dbReference type="EMBL" id="CAK6977939.1"/>
    </source>
</evidence>
<gene>
    <name evidence="2" type="ORF">FSCOSCO3_A025548</name>
</gene>
<name>A0AAV1Q3Q7_SCOSC</name>
<evidence type="ECO:0000313" key="3">
    <source>
        <dbReference type="Proteomes" id="UP001314229"/>
    </source>
</evidence>
<dbReference type="InterPro" id="IPR059179">
    <property type="entry name" value="MLKL-like_MCAfunc"/>
</dbReference>
<dbReference type="EMBL" id="CAWUFR010000442">
    <property type="protein sequence ID" value="CAK6977939.1"/>
    <property type="molecule type" value="Genomic_DNA"/>
</dbReference>
<sequence length="81" mass="9419">QQQLKSAVYLRRDGELPLDFHFQPVMDFIDPILSIASHIYTLVDNVKANKKRCRRVAQRVKALDELLRSIKKREAVQISAE</sequence>
<dbReference type="Pfam" id="PF22215">
    <property type="entry name" value="MLKL_N"/>
    <property type="match status" value="1"/>
</dbReference>